<evidence type="ECO:0000259" key="3">
    <source>
        <dbReference type="Pfam" id="PF13439"/>
    </source>
</evidence>
<dbReference type="InterPro" id="IPR001296">
    <property type="entry name" value="Glyco_trans_1"/>
</dbReference>
<dbReference type="RefSeq" id="WP_242177739.1">
    <property type="nucleotide sequence ID" value="NZ_JAKQYM010000003.1"/>
</dbReference>
<organism evidence="4 5">
    <name type="scientific">Polaribacter marinus</name>
    <dbReference type="NCBI Taxonomy" id="2916838"/>
    <lineage>
        <taxon>Bacteria</taxon>
        <taxon>Pseudomonadati</taxon>
        <taxon>Bacteroidota</taxon>
        <taxon>Flavobacteriia</taxon>
        <taxon>Flavobacteriales</taxon>
        <taxon>Flavobacteriaceae</taxon>
    </lineage>
</organism>
<accession>A0A9X1VM58</accession>
<dbReference type="PANTHER" id="PTHR46401">
    <property type="entry name" value="GLYCOSYLTRANSFERASE WBBK-RELATED"/>
    <property type="match status" value="1"/>
</dbReference>
<protein>
    <submittedName>
        <fullName evidence="4">Glycosyltransferase family 4 protein</fullName>
    </submittedName>
</protein>
<dbReference type="Gene3D" id="3.40.50.2000">
    <property type="entry name" value="Glycogen Phosphorylase B"/>
    <property type="match status" value="2"/>
</dbReference>
<evidence type="ECO:0000313" key="4">
    <source>
        <dbReference type="EMBL" id="MCI2228620.1"/>
    </source>
</evidence>
<feature type="domain" description="Glycosyl transferase family 1" evidence="2">
    <location>
        <begin position="193"/>
        <end position="342"/>
    </location>
</feature>
<dbReference type="PANTHER" id="PTHR46401:SF2">
    <property type="entry name" value="GLYCOSYLTRANSFERASE WBBK-RELATED"/>
    <property type="match status" value="1"/>
</dbReference>
<gene>
    <name evidence="4" type="ORF">MC378_05530</name>
</gene>
<keyword evidence="5" id="KW-1185">Reference proteome</keyword>
<feature type="domain" description="Glycosyltransferase subfamily 4-like N-terminal" evidence="3">
    <location>
        <begin position="22"/>
        <end position="179"/>
    </location>
</feature>
<keyword evidence="1" id="KW-0808">Transferase</keyword>
<reference evidence="4" key="1">
    <citation type="submission" date="2022-02" db="EMBL/GenBank/DDBJ databases">
        <title>Polaribacter sp. MSW13, isolated from seawater.</title>
        <authorList>
            <person name="Kristyanto S."/>
            <person name="Jung J."/>
            <person name="Jeon C.O."/>
        </authorList>
    </citation>
    <scope>NUCLEOTIDE SEQUENCE</scope>
    <source>
        <strain evidence="4">MSW13</strain>
    </source>
</reference>
<dbReference type="Pfam" id="PF00534">
    <property type="entry name" value="Glycos_transf_1"/>
    <property type="match status" value="1"/>
</dbReference>
<dbReference type="EMBL" id="JAKQYM010000003">
    <property type="protein sequence ID" value="MCI2228620.1"/>
    <property type="molecule type" value="Genomic_DNA"/>
</dbReference>
<proteinExistence type="predicted"/>
<evidence type="ECO:0000259" key="2">
    <source>
        <dbReference type="Pfam" id="PF00534"/>
    </source>
</evidence>
<dbReference type="Pfam" id="PF13439">
    <property type="entry name" value="Glyco_transf_4"/>
    <property type="match status" value="1"/>
</dbReference>
<dbReference type="AlphaFoldDB" id="A0A9X1VM58"/>
<name>A0A9X1VM58_9FLAO</name>
<dbReference type="SUPFAM" id="SSF53756">
    <property type="entry name" value="UDP-Glycosyltransferase/glycogen phosphorylase"/>
    <property type="match status" value="1"/>
</dbReference>
<dbReference type="InterPro" id="IPR028098">
    <property type="entry name" value="Glyco_trans_4-like_N"/>
</dbReference>
<comment type="caution">
    <text evidence="4">The sequence shown here is derived from an EMBL/GenBank/DDBJ whole genome shotgun (WGS) entry which is preliminary data.</text>
</comment>
<dbReference type="GO" id="GO:0016757">
    <property type="term" value="F:glycosyltransferase activity"/>
    <property type="evidence" value="ECO:0007669"/>
    <property type="project" value="InterPro"/>
</dbReference>
<sequence length="376" mass="44663">MSTKNELKIFVDGYLLNKEHQGTKTYIRELYKEFAKENSDVLIFIGCFKDLEVEKEFSDFKNIQFIYFKQSSRILRMFFEIPKIISTYQFQYAHFQYVIPFVKSKSCKYIVTIHDILFNDFKQYFSSSYRLKRNLLFKYSAKKADFLLTVSKYSKDRIKEYYKLQFKDIFITPNGVNSEYFKEYNKQEAIDYISKKFSIKNYLLYVSRIEPRKNQQALLKVFLELENKEIQLVFIGVKSLDNKQFDEQLKELTAEQSSKIHILQDISDEDLLFFYKGAKAFVYPTLAEGFGIPPLEAAALKIPVLSSNKTAMKDFQFLAPNLIDIHNFDVFKNRLNIILEKKDAHHLDQVQNYIQLHYNWKKSSDIITDIIKNNTL</sequence>
<dbReference type="Proteomes" id="UP001139369">
    <property type="component" value="Unassembled WGS sequence"/>
</dbReference>
<dbReference type="CDD" id="cd03809">
    <property type="entry name" value="GT4_MtfB-like"/>
    <property type="match status" value="1"/>
</dbReference>
<evidence type="ECO:0000256" key="1">
    <source>
        <dbReference type="ARBA" id="ARBA00022679"/>
    </source>
</evidence>
<evidence type="ECO:0000313" key="5">
    <source>
        <dbReference type="Proteomes" id="UP001139369"/>
    </source>
</evidence>